<protein>
    <recommendedName>
        <fullName evidence="2">H/ACA ribonucleoprotein complex subunit NOP10</fullName>
    </recommendedName>
    <alternativeName>
        <fullName evidence="6">Nucleolar protein 10</fullName>
    </alternativeName>
    <alternativeName>
        <fullName evidence="7">Nucleolar protein family A member 3</fullName>
    </alternativeName>
    <alternativeName>
        <fullName evidence="8">snoRNP protein NOP10</fullName>
    </alternativeName>
</protein>
<dbReference type="PANTHER" id="PTHR13305:SF0">
    <property type="entry name" value="H_ACA RIBONUCLEOPROTEIN COMPLEX SUBUNIT 3"/>
    <property type="match status" value="1"/>
</dbReference>
<dbReference type="GO" id="GO:0031118">
    <property type="term" value="P:rRNA pseudouridine synthesis"/>
    <property type="evidence" value="ECO:0007669"/>
    <property type="project" value="TreeGrafter"/>
</dbReference>
<evidence type="ECO:0000256" key="6">
    <source>
        <dbReference type="ARBA" id="ARBA00030185"/>
    </source>
</evidence>
<keyword evidence="5 9" id="KW-0687">Ribonucleoprotein</keyword>
<organism evidence="9 10">
    <name type="scientific">Schizothecium vesticola</name>
    <dbReference type="NCBI Taxonomy" id="314040"/>
    <lineage>
        <taxon>Eukaryota</taxon>
        <taxon>Fungi</taxon>
        <taxon>Dikarya</taxon>
        <taxon>Ascomycota</taxon>
        <taxon>Pezizomycotina</taxon>
        <taxon>Sordariomycetes</taxon>
        <taxon>Sordariomycetidae</taxon>
        <taxon>Sordariales</taxon>
        <taxon>Schizotheciaceae</taxon>
        <taxon>Schizothecium</taxon>
    </lineage>
</organism>
<name>A0AA40KCT8_9PEZI</name>
<dbReference type="InterPro" id="IPR036756">
    <property type="entry name" value="H/ACA_rnp_Nop10_sf"/>
</dbReference>
<dbReference type="EMBL" id="JAUKUD010000001">
    <property type="protein sequence ID" value="KAK0754469.1"/>
    <property type="molecule type" value="Genomic_DNA"/>
</dbReference>
<dbReference type="InterPro" id="IPR007264">
    <property type="entry name" value="H/ACA_rnp_Nop10"/>
</dbReference>
<dbReference type="AlphaFoldDB" id="A0AA40KCT8"/>
<keyword evidence="10" id="KW-1185">Reference proteome</keyword>
<evidence type="ECO:0000256" key="8">
    <source>
        <dbReference type="ARBA" id="ARBA00032266"/>
    </source>
</evidence>
<dbReference type="Gene3D" id="2.20.28.40">
    <property type="entry name" value="H/ACA ribonucleoprotein complex, subunit Nop10"/>
    <property type="match status" value="1"/>
</dbReference>
<keyword evidence="3" id="KW-0690">Ribosome biogenesis</keyword>
<accession>A0AA40KCT8</accession>
<dbReference type="GO" id="GO:0070034">
    <property type="term" value="F:telomerase RNA binding"/>
    <property type="evidence" value="ECO:0007669"/>
    <property type="project" value="TreeGrafter"/>
</dbReference>
<comment type="caution">
    <text evidence="9">The sequence shown here is derived from an EMBL/GenBank/DDBJ whole genome shotgun (WGS) entry which is preliminary data.</text>
</comment>
<dbReference type="SUPFAM" id="SSF144210">
    <property type="entry name" value="Nop10-like SnoRNP"/>
    <property type="match status" value="1"/>
</dbReference>
<evidence type="ECO:0000256" key="7">
    <source>
        <dbReference type="ARBA" id="ARBA00031779"/>
    </source>
</evidence>
<evidence type="ECO:0000256" key="4">
    <source>
        <dbReference type="ARBA" id="ARBA00022552"/>
    </source>
</evidence>
<evidence type="ECO:0000256" key="2">
    <source>
        <dbReference type="ARBA" id="ARBA00021838"/>
    </source>
</evidence>
<dbReference type="GO" id="GO:0030515">
    <property type="term" value="F:snoRNA binding"/>
    <property type="evidence" value="ECO:0007669"/>
    <property type="project" value="InterPro"/>
</dbReference>
<keyword evidence="4" id="KW-0698">rRNA processing</keyword>
<dbReference type="GO" id="GO:0031120">
    <property type="term" value="P:snRNA pseudouridine synthesis"/>
    <property type="evidence" value="ECO:0007669"/>
    <property type="project" value="TreeGrafter"/>
</dbReference>
<evidence type="ECO:0000256" key="3">
    <source>
        <dbReference type="ARBA" id="ARBA00022517"/>
    </source>
</evidence>
<dbReference type="PANTHER" id="PTHR13305">
    <property type="entry name" value="RIBOSOME BIOGENESIS PROTEIN NOP10"/>
    <property type="match status" value="1"/>
</dbReference>
<dbReference type="Pfam" id="PF04135">
    <property type="entry name" value="Nop10p"/>
    <property type="match status" value="1"/>
</dbReference>
<gene>
    <name evidence="9" type="ORF">B0T18DRAFT_399248</name>
</gene>
<evidence type="ECO:0000313" key="10">
    <source>
        <dbReference type="Proteomes" id="UP001172155"/>
    </source>
</evidence>
<proteinExistence type="inferred from homology"/>
<dbReference type="GO" id="GO:0031429">
    <property type="term" value="C:box H/ACA snoRNP complex"/>
    <property type="evidence" value="ECO:0007669"/>
    <property type="project" value="TreeGrafter"/>
</dbReference>
<dbReference type="GO" id="GO:1904874">
    <property type="term" value="P:positive regulation of telomerase RNA localization to Cajal body"/>
    <property type="evidence" value="ECO:0007669"/>
    <property type="project" value="TreeGrafter"/>
</dbReference>
<evidence type="ECO:0000256" key="5">
    <source>
        <dbReference type="ARBA" id="ARBA00023274"/>
    </source>
</evidence>
<sequence length="71" mass="7717">MHLMFIPAPAGTPTATGSGRTYTLKKTLAGQVTKSAHPARFSPDDKWSRHRTVLRSRFAVLLEKKGVAPGN</sequence>
<reference evidence="9" key="1">
    <citation type="submission" date="2023-06" db="EMBL/GenBank/DDBJ databases">
        <title>Genome-scale phylogeny and comparative genomics of the fungal order Sordariales.</title>
        <authorList>
            <consortium name="Lawrence Berkeley National Laboratory"/>
            <person name="Hensen N."/>
            <person name="Bonometti L."/>
            <person name="Westerberg I."/>
            <person name="Brannstrom I.O."/>
            <person name="Guillou S."/>
            <person name="Cros-Aarteil S."/>
            <person name="Calhoun S."/>
            <person name="Haridas S."/>
            <person name="Kuo A."/>
            <person name="Mondo S."/>
            <person name="Pangilinan J."/>
            <person name="Riley R."/>
            <person name="LaButti K."/>
            <person name="Andreopoulos B."/>
            <person name="Lipzen A."/>
            <person name="Chen C."/>
            <person name="Yanf M."/>
            <person name="Daum C."/>
            <person name="Ng V."/>
            <person name="Clum A."/>
            <person name="Steindorff A."/>
            <person name="Ohm R."/>
            <person name="Martin F."/>
            <person name="Silar P."/>
            <person name="Natvig D."/>
            <person name="Lalanne C."/>
            <person name="Gautier V."/>
            <person name="Ament-velasquez S.L."/>
            <person name="Kruys A."/>
            <person name="Hutchinson M.I."/>
            <person name="Powell A.J."/>
            <person name="Barry K."/>
            <person name="Miller A.N."/>
            <person name="Grigoriev I.V."/>
            <person name="Debuchy R."/>
            <person name="Gladieux P."/>
            <person name="Thoren M.H."/>
            <person name="Johannesson H."/>
        </authorList>
    </citation>
    <scope>NUCLEOTIDE SEQUENCE</scope>
    <source>
        <strain evidence="9">SMH3187-1</strain>
    </source>
</reference>
<evidence type="ECO:0000256" key="1">
    <source>
        <dbReference type="ARBA" id="ARBA00009462"/>
    </source>
</evidence>
<evidence type="ECO:0000313" key="9">
    <source>
        <dbReference type="EMBL" id="KAK0754469.1"/>
    </source>
</evidence>
<comment type="similarity">
    <text evidence="1">Belongs to the NOP10 family.</text>
</comment>
<dbReference type="Proteomes" id="UP001172155">
    <property type="component" value="Unassembled WGS sequence"/>
</dbReference>